<dbReference type="Pfam" id="PF01809">
    <property type="entry name" value="YidD"/>
    <property type="match status" value="1"/>
</dbReference>
<dbReference type="PANTHER" id="PTHR33383:SF1">
    <property type="entry name" value="MEMBRANE PROTEIN INSERTION EFFICIENCY FACTOR-RELATED"/>
    <property type="match status" value="1"/>
</dbReference>
<dbReference type="Proteomes" id="UP001326613">
    <property type="component" value="Chromosome"/>
</dbReference>
<dbReference type="HAMAP" id="MF_00386">
    <property type="entry name" value="UPF0161_YidD"/>
    <property type="match status" value="1"/>
</dbReference>
<comment type="function">
    <text evidence="1">Could be involved in insertion of integral membrane proteins into the membrane.</text>
</comment>
<proteinExistence type="inferred from homology"/>
<comment type="subcellular location">
    <subcellularLocation>
        <location evidence="1">Cell membrane</location>
        <topology evidence="1">Peripheral membrane protein</topology>
        <orientation evidence="1">Cytoplasmic side</orientation>
    </subcellularLocation>
</comment>
<evidence type="ECO:0000313" key="2">
    <source>
        <dbReference type="EMBL" id="WPY00502.1"/>
    </source>
</evidence>
<name>A0ABZ0UV53_9RICK</name>
<accession>A0ABZ0UV53</accession>
<evidence type="ECO:0000313" key="3">
    <source>
        <dbReference type="Proteomes" id="UP001326613"/>
    </source>
</evidence>
<dbReference type="RefSeq" id="WP_323738561.1">
    <property type="nucleotide sequence ID" value="NZ_CP112932.1"/>
</dbReference>
<organism evidence="2 3">
    <name type="scientific">Candidatus Trichorickettsia mobilis</name>
    <dbReference type="NCBI Taxonomy" id="1346319"/>
    <lineage>
        <taxon>Bacteria</taxon>
        <taxon>Pseudomonadati</taxon>
        <taxon>Pseudomonadota</taxon>
        <taxon>Alphaproteobacteria</taxon>
        <taxon>Rickettsiales</taxon>
        <taxon>Rickettsiaceae</taxon>
        <taxon>Rickettsieae</taxon>
        <taxon>Candidatus Trichorickettsia</taxon>
    </lineage>
</organism>
<reference evidence="2 3" key="1">
    <citation type="submission" date="2022-10" db="EMBL/GenBank/DDBJ databases">
        <title>Host association and intracellularity evolved multiple times independently in the Rickettsiales.</title>
        <authorList>
            <person name="Castelli M."/>
            <person name="Nardi T."/>
            <person name="Gammuto L."/>
            <person name="Bellinzona G."/>
            <person name="Sabaneyeva E."/>
            <person name="Potekhin A."/>
            <person name="Serra V."/>
            <person name="Petroni G."/>
            <person name="Sassera D."/>
        </authorList>
    </citation>
    <scope>NUCLEOTIDE SEQUENCE [LARGE SCALE GENOMIC DNA]</scope>
    <source>
        <strain evidence="2 3">Kr 154-4</strain>
    </source>
</reference>
<dbReference type="SMART" id="SM01234">
    <property type="entry name" value="Haemolytic"/>
    <property type="match status" value="1"/>
</dbReference>
<dbReference type="EMBL" id="CP112932">
    <property type="protein sequence ID" value="WPY00502.1"/>
    <property type="molecule type" value="Genomic_DNA"/>
</dbReference>
<protein>
    <recommendedName>
        <fullName evidence="1">Putative membrane protein insertion efficiency factor</fullName>
    </recommendedName>
</protein>
<dbReference type="PANTHER" id="PTHR33383">
    <property type="entry name" value="MEMBRANE PROTEIN INSERTION EFFICIENCY FACTOR-RELATED"/>
    <property type="match status" value="1"/>
</dbReference>
<dbReference type="NCBIfam" id="TIGR00278">
    <property type="entry name" value="membrane protein insertion efficiency factor YidD"/>
    <property type="match status" value="1"/>
</dbReference>
<gene>
    <name evidence="2" type="ORF">Trichorick_00380</name>
</gene>
<keyword evidence="3" id="KW-1185">Reference proteome</keyword>
<comment type="similarity">
    <text evidence="1">Belongs to the UPF0161 family.</text>
</comment>
<dbReference type="InterPro" id="IPR002696">
    <property type="entry name" value="Membr_insert_effic_factor_YidD"/>
</dbReference>
<keyword evidence="1" id="KW-1003">Cell membrane</keyword>
<keyword evidence="1" id="KW-0472">Membrane</keyword>
<sequence length="81" mass="9483">MKLTLIYLIKFYQFFISPWLGKNCRFYPSCSEYAKDAIMVHGCYKGVYLVLYRIIRCQPLCNGGYDPVPPLPSLDQDNHKK</sequence>
<evidence type="ECO:0000256" key="1">
    <source>
        <dbReference type="HAMAP-Rule" id="MF_00386"/>
    </source>
</evidence>